<protein>
    <submittedName>
        <fullName evidence="1">Uncharacterized protein</fullName>
    </submittedName>
</protein>
<organism evidence="1 2">
    <name type="scientific">Lecanicillium saksenae</name>
    <dbReference type="NCBI Taxonomy" id="468837"/>
    <lineage>
        <taxon>Eukaryota</taxon>
        <taxon>Fungi</taxon>
        <taxon>Dikarya</taxon>
        <taxon>Ascomycota</taxon>
        <taxon>Pezizomycotina</taxon>
        <taxon>Sordariomycetes</taxon>
        <taxon>Hypocreomycetidae</taxon>
        <taxon>Hypocreales</taxon>
        <taxon>Cordycipitaceae</taxon>
        <taxon>Lecanicillium</taxon>
    </lineage>
</organism>
<keyword evidence="2" id="KW-1185">Reference proteome</keyword>
<name>A0ACC1QNB0_9HYPO</name>
<gene>
    <name evidence="1" type="ORF">NLG97_g8050</name>
</gene>
<proteinExistence type="predicted"/>
<dbReference type="Proteomes" id="UP001148737">
    <property type="component" value="Unassembled WGS sequence"/>
</dbReference>
<reference evidence="1" key="1">
    <citation type="submission" date="2022-07" db="EMBL/GenBank/DDBJ databases">
        <title>Genome Sequence of Lecanicillium saksenae.</title>
        <authorList>
            <person name="Buettner E."/>
        </authorList>
    </citation>
    <scope>NUCLEOTIDE SEQUENCE</scope>
    <source>
        <strain evidence="1">VT-O1</strain>
    </source>
</reference>
<comment type="caution">
    <text evidence="1">The sequence shown here is derived from an EMBL/GenBank/DDBJ whole genome shotgun (WGS) entry which is preliminary data.</text>
</comment>
<accession>A0ACC1QNB0</accession>
<evidence type="ECO:0000313" key="2">
    <source>
        <dbReference type="Proteomes" id="UP001148737"/>
    </source>
</evidence>
<evidence type="ECO:0000313" key="1">
    <source>
        <dbReference type="EMBL" id="KAJ3480528.1"/>
    </source>
</evidence>
<dbReference type="EMBL" id="JANAKD010001339">
    <property type="protein sequence ID" value="KAJ3480528.1"/>
    <property type="molecule type" value="Genomic_DNA"/>
</dbReference>
<sequence length="1943" mass="210952">MAKIDFKTRPIAIIGMSCRLPGAVDTPEKLWEVVSAARNTWSRHPSHHSYGRNEDAFYHPRAETLGTNHSQGGHFLNQDVAACDISFFNFTPDVAKSMDPQVRVLLEMVFEALESAGITLEMAASSLTSVFAGAMSHDYQDILMQDMDNLPRYYLTGNAPAMVANRISHFFDLRGPSVSVDTACSTAMAALHLACQSLRLGDSSMAVVGGSNLILSPSSSIGLSTLGLTGSTGKSFGFDERASGYGRGEGVGCLLLKPLDDALRDGDPIRAVIRETAMNQDGNTPTITSPSVQAQEAIMKQCYAAAGLDPQLTGYVECHGTGTLVGDKVETASVAKVFAVKSSMHGPLHIGSVKANFGHTESTSGVAAVIKVVKMLEANRIPPQALFSSPNPNIDFEKLNIKVAISWPEGKRRRVSINNFGAGGTNTHAIIESADYYSHKNQDSGRGMGSSTSASLLFPLSSARKDGLQSVAARLVEYLGGIELSPQTECEILHNMAYTLSMRRSHFSWRSAFVAGSVSQLVETLARPPEVQSQANLSAPRLAFVFTGQGAQWPEMGCALIGVYPVFRKAIDDAQACLSLLGAEWDIVQELTKPEATSRLAQPYLSFPCTVIIQLALVRLLASWNITPSRVTGHSSGEISAAYAAGILAFEEAITVAYLRGRLTSEAVDSGRIDGGMAALGASENEAFQALEDLGLISDLVIACVNSASNVTLAGATQSLDVVSEWAKSKSIFYRRLDIPAAYHSPQMECLSGEYLTRLESHFSDHNTCNSGETGVVNKVHFVSPVTGKGIGTAIQSIRAPQHWVQNMVQSVKFSDAIQALLFEDSEIAAVDNIIEIGPHGALQGAMRQILSSLKLPPSKVSLQYSLKRGSNAAAAMQKLAGTLHCQGLPVNMREVNFPSWDMCSRRPEVVPNLPTYAWDHSKRYWTHSVRVTESLERKRRRHYLLGTKLHGPTPNINIWRNTFRVDNMPWVQDHLLHSEFLFPGAGMLAMVLFAIAQIDEDGGTDRETYAVHNMKLYNGIIVPHSSTGIDIKLTIQNQDRSRLLDYAEQKVFDFYSHDGRGNWTGHCRGTVAQSEFPSMSAFAQRHSSFNGNVASVDISGFYQLLEETGPTLGPAFRHLSTLVCGDGFAEGIAIVPTMDATEQGGEVEQWLHPTLLDSFFEIAWVTIDRAYLNRLGTCIPRFARRTHVARGLDLVPGTKLRIVAFLDQCDDSGFEVSIFVMELDGDNTKRLILHTSGLRISSLSGGSQAPAVDNSLILQPTSKEMLIPSLPKDDASEAKVALPWPVIVQFSNSIGDPLVELVRETIHGQFDVEIELATLGQSSAVGKIAVFLDDVNNNFLSQCDSEGFDYLKSMLSDAETVLWVSRGSDAEPKAATHLGLLRTVRMEHGDKKYISLDLRVETPDVDYCGCTSAEAICDVLRHAVSVQSSSDFIYEFELRNRSLHRLDYQPVEELNNEYSISRGGHGELRASQYSWLSNDYLRLVAKDPGMLDSLSFIQDNTLLQSMPLADVMVEIAPHSFGLNFRDVLVAMGEMKEDWMGFECAGYVTQVGAAVSDNVKGIVVGSRVCCLMQGGHWANRIRVPLASVVPIPETMSFELAASIPMCFVTAYYGLVECGRLEADETVLIHAGAGGVGQAAIAIAQSLGAKVFATVGSGQKKEHLVQRYGLAEDRIFSSRNADFKEQILRATEGHGVDVLLNSLAGPLLQAGWDSMASCGRFIELGKRDARLDKLLAMRNFGDAASYIAIDIVRLGISKPKVLQRVFATVMDMLSTGRLLHKTPITSYSINDLAAAFRNLQSGKHLGKSVVTIQPHDQVSATPSHVPLPSLDKNGSYLIVGGTSGIGLEIARWLSRNGAGHLMLVSRNAADPKNKWICDEFDAAGAARVSLISSDVTSLDDMSHAVAEYGYQTQQNHGRAMPIRGVIQSAAVLDDGIFENIAGNH</sequence>